<reference evidence="2" key="1">
    <citation type="submission" date="2016-10" db="EMBL/GenBank/DDBJ databases">
        <authorList>
            <person name="Varghese N."/>
            <person name="Submissions S."/>
        </authorList>
    </citation>
    <scope>NUCLEOTIDE SEQUENCE [LARGE SCALE GENOMIC DNA]</scope>
    <source>
        <strain evidence="2">S6-262</strain>
    </source>
</reference>
<dbReference type="AlphaFoldDB" id="A0A1H8J0N0"/>
<accession>A0A1H8J0N0</accession>
<name>A0A1H8J0N0_9SPHN</name>
<evidence type="ECO:0000313" key="1">
    <source>
        <dbReference type="EMBL" id="SEN73846.1"/>
    </source>
</evidence>
<dbReference type="STRING" id="1166340.SAMN05192583_3451"/>
<keyword evidence="2" id="KW-1185">Reference proteome</keyword>
<protein>
    <submittedName>
        <fullName evidence="1">Uncharacterized protein</fullName>
    </submittedName>
</protein>
<sequence>MLTALKTSVAWQVASGFILGTVGLVALQPAEATHAMVHRITPHTHAAR</sequence>
<gene>
    <name evidence="1" type="ORF">SAMN05192583_3451</name>
</gene>
<dbReference type="RefSeq" id="WP_170842045.1">
    <property type="nucleotide sequence ID" value="NZ_FOCF01000011.1"/>
</dbReference>
<organism evidence="1 2">
    <name type="scientific">Sphingomonas gellani</name>
    <dbReference type="NCBI Taxonomy" id="1166340"/>
    <lineage>
        <taxon>Bacteria</taxon>
        <taxon>Pseudomonadati</taxon>
        <taxon>Pseudomonadota</taxon>
        <taxon>Alphaproteobacteria</taxon>
        <taxon>Sphingomonadales</taxon>
        <taxon>Sphingomonadaceae</taxon>
        <taxon>Sphingomonas</taxon>
    </lineage>
</organism>
<dbReference type="EMBL" id="FOCF01000011">
    <property type="protein sequence ID" value="SEN73846.1"/>
    <property type="molecule type" value="Genomic_DNA"/>
</dbReference>
<evidence type="ECO:0000313" key="2">
    <source>
        <dbReference type="Proteomes" id="UP000199206"/>
    </source>
</evidence>
<proteinExistence type="predicted"/>
<dbReference type="Proteomes" id="UP000199206">
    <property type="component" value="Unassembled WGS sequence"/>
</dbReference>